<accession>A0A6G1FFU0</accession>
<reference evidence="2 3" key="1">
    <citation type="submission" date="2019-11" db="EMBL/GenBank/DDBJ databases">
        <title>Whole genome sequence of Oryza granulata.</title>
        <authorList>
            <person name="Li W."/>
        </authorList>
    </citation>
    <scope>NUCLEOTIDE SEQUENCE [LARGE SCALE GENOMIC DNA]</scope>
    <source>
        <strain evidence="3">cv. Menghai</strain>
        <tissue evidence="2">Leaf</tissue>
    </source>
</reference>
<dbReference type="Proteomes" id="UP000479710">
    <property type="component" value="Unassembled WGS sequence"/>
</dbReference>
<evidence type="ECO:0000313" key="3">
    <source>
        <dbReference type="Proteomes" id="UP000479710"/>
    </source>
</evidence>
<gene>
    <name evidence="2" type="ORF">E2562_035112</name>
</gene>
<sequence length="61" mass="6503">MALPMLHGSHIPHTTSPSARVTVHYAARVLATTLARSMHFSPLPTGGAPLTPPAYRSHVHP</sequence>
<organism evidence="2 3">
    <name type="scientific">Oryza meyeriana var. granulata</name>
    <dbReference type="NCBI Taxonomy" id="110450"/>
    <lineage>
        <taxon>Eukaryota</taxon>
        <taxon>Viridiplantae</taxon>
        <taxon>Streptophyta</taxon>
        <taxon>Embryophyta</taxon>
        <taxon>Tracheophyta</taxon>
        <taxon>Spermatophyta</taxon>
        <taxon>Magnoliopsida</taxon>
        <taxon>Liliopsida</taxon>
        <taxon>Poales</taxon>
        <taxon>Poaceae</taxon>
        <taxon>BOP clade</taxon>
        <taxon>Oryzoideae</taxon>
        <taxon>Oryzeae</taxon>
        <taxon>Oryzinae</taxon>
        <taxon>Oryza</taxon>
        <taxon>Oryza meyeriana</taxon>
    </lineage>
</organism>
<proteinExistence type="predicted"/>
<dbReference type="EMBL" id="SPHZ02000001">
    <property type="protein sequence ID" value="KAF0935665.1"/>
    <property type="molecule type" value="Genomic_DNA"/>
</dbReference>
<comment type="caution">
    <text evidence="2">The sequence shown here is derived from an EMBL/GenBank/DDBJ whole genome shotgun (WGS) entry which is preliminary data.</text>
</comment>
<feature type="region of interest" description="Disordered" evidence="1">
    <location>
        <begin position="41"/>
        <end position="61"/>
    </location>
</feature>
<dbReference type="AlphaFoldDB" id="A0A6G1FFU0"/>
<evidence type="ECO:0000256" key="1">
    <source>
        <dbReference type="SAM" id="MobiDB-lite"/>
    </source>
</evidence>
<evidence type="ECO:0000313" key="2">
    <source>
        <dbReference type="EMBL" id="KAF0935665.1"/>
    </source>
</evidence>
<name>A0A6G1FFU0_9ORYZ</name>
<protein>
    <submittedName>
        <fullName evidence="2">Uncharacterized protein</fullName>
    </submittedName>
</protein>
<keyword evidence="3" id="KW-1185">Reference proteome</keyword>